<evidence type="ECO:0000313" key="2">
    <source>
        <dbReference type="Proteomes" id="UP000838756"/>
    </source>
</evidence>
<accession>A0A8S4QWT0</accession>
<dbReference type="InterPro" id="IPR011030">
    <property type="entry name" value="Lipovitellin_superhlx_dom"/>
</dbReference>
<sequence length="81" mass="9644">MKILFQGEEKLLPLLLDEEEHIQIRIAALNEMLFNSYVEERLLSFIHNFISTSSSKELQRFWYTTVKSLESSEHPRYTPNL</sequence>
<evidence type="ECO:0000313" key="1">
    <source>
        <dbReference type="EMBL" id="CAH2219638.1"/>
    </source>
</evidence>
<gene>
    <name evidence="1" type="primary">jg12671</name>
    <name evidence="1" type="ORF">PAEG_LOCUS6505</name>
</gene>
<reference evidence="1" key="1">
    <citation type="submission" date="2022-03" db="EMBL/GenBank/DDBJ databases">
        <authorList>
            <person name="Lindestad O."/>
        </authorList>
    </citation>
    <scope>NUCLEOTIDE SEQUENCE</scope>
</reference>
<protein>
    <submittedName>
        <fullName evidence="1">Jg12671 protein</fullName>
    </submittedName>
</protein>
<dbReference type="EMBL" id="CAKXAJ010019958">
    <property type="protein sequence ID" value="CAH2219638.1"/>
    <property type="molecule type" value="Genomic_DNA"/>
</dbReference>
<keyword evidence="2" id="KW-1185">Reference proteome</keyword>
<name>A0A8S4QWT0_9NEOP</name>
<dbReference type="SUPFAM" id="SSF48431">
    <property type="entry name" value="Lipovitellin-phosvitin complex, superhelical domain"/>
    <property type="match status" value="1"/>
</dbReference>
<dbReference type="Gene3D" id="1.25.10.20">
    <property type="entry name" value="Vitellinogen, superhelical"/>
    <property type="match status" value="1"/>
</dbReference>
<dbReference type="AlphaFoldDB" id="A0A8S4QWT0"/>
<proteinExistence type="predicted"/>
<organism evidence="1 2">
    <name type="scientific">Pararge aegeria aegeria</name>
    <dbReference type="NCBI Taxonomy" id="348720"/>
    <lineage>
        <taxon>Eukaryota</taxon>
        <taxon>Metazoa</taxon>
        <taxon>Ecdysozoa</taxon>
        <taxon>Arthropoda</taxon>
        <taxon>Hexapoda</taxon>
        <taxon>Insecta</taxon>
        <taxon>Pterygota</taxon>
        <taxon>Neoptera</taxon>
        <taxon>Endopterygota</taxon>
        <taxon>Lepidoptera</taxon>
        <taxon>Glossata</taxon>
        <taxon>Ditrysia</taxon>
        <taxon>Papilionoidea</taxon>
        <taxon>Nymphalidae</taxon>
        <taxon>Satyrinae</taxon>
        <taxon>Satyrini</taxon>
        <taxon>Parargina</taxon>
        <taxon>Pararge</taxon>
    </lineage>
</organism>
<comment type="caution">
    <text evidence="1">The sequence shown here is derived from an EMBL/GenBank/DDBJ whole genome shotgun (WGS) entry which is preliminary data.</text>
</comment>
<dbReference type="Proteomes" id="UP000838756">
    <property type="component" value="Unassembled WGS sequence"/>
</dbReference>